<proteinExistence type="predicted"/>
<accession>A0A0F7L680</accession>
<sequence>MLSNRSNQVNFQTLSDLFLSKTSTWKKSRIFLHFLYHSIPSIDSLSCRL</sequence>
<organism evidence="1">
    <name type="scientific">uncultured marine virus</name>
    <dbReference type="NCBI Taxonomy" id="186617"/>
    <lineage>
        <taxon>Viruses</taxon>
        <taxon>environmental samples</taxon>
    </lineage>
</organism>
<evidence type="ECO:0000313" key="1">
    <source>
        <dbReference type="EMBL" id="AKH47038.1"/>
    </source>
</evidence>
<reference evidence="1" key="2">
    <citation type="submission" date="2015-03" db="EMBL/GenBank/DDBJ databases">
        <authorList>
            <person name="Chow C.-E.T."/>
            <person name="Winget D.M."/>
            <person name="White R.A.III."/>
            <person name="Hallam S.J."/>
            <person name="Suttle C.A."/>
        </authorList>
    </citation>
    <scope>NUCLEOTIDE SEQUENCE</scope>
    <source>
        <strain evidence="1">Anoxic2_4</strain>
    </source>
</reference>
<dbReference type="EMBL" id="KR029588">
    <property type="protein sequence ID" value="AKH47038.1"/>
    <property type="molecule type" value="Genomic_DNA"/>
</dbReference>
<name>A0A0F7L680_9VIRU</name>
<reference evidence="1" key="1">
    <citation type="journal article" date="2015" name="Front. Microbiol.">
        <title>Combining genomic sequencing methods to explore viral diversity and reveal potential virus-host interactions.</title>
        <authorList>
            <person name="Chow C.E."/>
            <person name="Winget D.M."/>
            <person name="White R.A.III."/>
            <person name="Hallam S.J."/>
            <person name="Suttle C.A."/>
        </authorList>
    </citation>
    <scope>NUCLEOTIDE SEQUENCE</scope>
    <source>
        <strain evidence="1">Anoxic2_4</strain>
    </source>
</reference>
<protein>
    <submittedName>
        <fullName evidence="1">Uncharacterized protein</fullName>
    </submittedName>
</protein>